<evidence type="ECO:0000313" key="1">
    <source>
        <dbReference type="EMBL" id="QPF07927.1"/>
    </source>
</evidence>
<evidence type="ECO:0000313" key="3">
    <source>
        <dbReference type="Proteomes" id="UP000267630"/>
    </source>
</evidence>
<dbReference type="Gene3D" id="3.30.70.2540">
    <property type="entry name" value="CRISPR-associated endoribonuclease Cas6/Csy4"/>
    <property type="match status" value="1"/>
</dbReference>
<organism evidence="2 3">
    <name type="scientific">Raoultella terrigena</name>
    <name type="common">Klebsiella terrigena</name>
    <dbReference type="NCBI Taxonomy" id="577"/>
    <lineage>
        <taxon>Bacteria</taxon>
        <taxon>Pseudomonadati</taxon>
        <taxon>Pseudomonadota</taxon>
        <taxon>Gammaproteobacteria</taxon>
        <taxon>Enterobacterales</taxon>
        <taxon>Enterobacteriaceae</taxon>
        <taxon>Klebsiella/Raoultella group</taxon>
        <taxon>Raoultella</taxon>
    </lineage>
</organism>
<dbReference type="GO" id="GO:0043571">
    <property type="term" value="P:maintenance of CRISPR repeat elements"/>
    <property type="evidence" value="ECO:0007669"/>
    <property type="project" value="InterPro"/>
</dbReference>
<dbReference type="InterPro" id="IPR013396">
    <property type="entry name" value="CRISPR-assoc_prot_Csy4"/>
</dbReference>
<proteinExistence type="predicted"/>
<dbReference type="EMBL" id="LR134253">
    <property type="protein sequence ID" value="VED53802.1"/>
    <property type="molecule type" value="Genomic_DNA"/>
</dbReference>
<dbReference type="RefSeq" id="WP_041144183.1">
    <property type="nucleotide sequence ID" value="NZ_CP050508.1"/>
</dbReference>
<reference evidence="1 4" key="2">
    <citation type="submission" date="2020-10" db="EMBL/GenBank/DDBJ databases">
        <title>Resistance determinants and their genetic context in bacteria from a longitudinal study of pigs reared under conventional and antibiotic-free husbandry practices.</title>
        <authorList>
            <person name="Poulin-Laprade D."/>
            <person name="Brouard J.-S."/>
            <person name="Gagnon N."/>
            <person name="Turcotte A."/>
            <person name="Langlois A."/>
            <person name="Matte J.J."/>
            <person name="Carrillo C.D."/>
            <person name="Zaheer R."/>
            <person name="McAllister T."/>
            <person name="Topp E."/>
            <person name="Talbot G."/>
        </authorList>
    </citation>
    <scope>NUCLEOTIDE SEQUENCE [LARGE SCALE GENOMIC DNA]</scope>
    <source>
        <strain evidence="1 4">Res13-Abat-PEB01-P1-04-A</strain>
    </source>
</reference>
<reference evidence="2 3" key="1">
    <citation type="submission" date="2018-12" db="EMBL/GenBank/DDBJ databases">
        <authorList>
            <consortium name="Pathogen Informatics"/>
        </authorList>
    </citation>
    <scope>NUCLEOTIDE SEQUENCE [LARGE SCALE GENOMIC DNA]</scope>
    <source>
        <strain evidence="2 3">NCTC9997</strain>
    </source>
</reference>
<dbReference type="AlphaFoldDB" id="A0A1V2BEL9"/>
<dbReference type="EMBL" id="CP062916">
    <property type="protein sequence ID" value="QPF07927.1"/>
    <property type="molecule type" value="Genomic_DNA"/>
</dbReference>
<evidence type="ECO:0000313" key="4">
    <source>
        <dbReference type="Proteomes" id="UP000594500"/>
    </source>
</evidence>
<keyword evidence="3" id="KW-1185">Reference proteome</keyword>
<dbReference type="CDD" id="cd09739">
    <property type="entry name" value="Cas6_I-F"/>
    <property type="match status" value="1"/>
</dbReference>
<gene>
    <name evidence="1" type="primary">cas6f</name>
    <name evidence="1" type="ORF">IMO34_21815</name>
    <name evidence="2" type="ORF">NCTC9997_05012</name>
</gene>
<dbReference type="Pfam" id="PF09618">
    <property type="entry name" value="Cas_Csy4"/>
    <property type="match status" value="1"/>
</dbReference>
<protein>
    <submittedName>
        <fullName evidence="2">CRISPR-associated Csy4 family protein</fullName>
    </submittedName>
    <submittedName>
        <fullName evidence="1">Type I-F CRISPR-associated endoribonuclease Cas6/Csy4</fullName>
    </submittedName>
</protein>
<name>A0A1V2BEL9_RAOTE</name>
<dbReference type="Proteomes" id="UP000594500">
    <property type="component" value="Chromosome"/>
</dbReference>
<dbReference type="InterPro" id="IPR042564">
    <property type="entry name" value="CRISPR-Cas6/Csy4_sf"/>
</dbReference>
<evidence type="ECO:0000313" key="2">
    <source>
        <dbReference type="EMBL" id="VED53802.1"/>
    </source>
</evidence>
<sequence length="184" mass="21043">MDYYIEIKLIPRQSRSLPSLLSALFEKLFVALSAHRHGDIGLSLPAFKQTPGNVIRLHGQRYGLENLRLRVLLNDLSHYIWIGPATPVPDNVQYRHYRRVQLKTPHQRMKRYMKRRGAISADAPTGHRRQVATPTSDLPYIWIKNQALGRSFRMFIAAGDLSDTPTEGTFNHYGLSSTATVPFF</sequence>
<dbReference type="Proteomes" id="UP000267630">
    <property type="component" value="Chromosome 3"/>
</dbReference>
<accession>A0A1V2BEL9</accession>
<dbReference type="GO" id="GO:0004519">
    <property type="term" value="F:endonuclease activity"/>
    <property type="evidence" value="ECO:0007669"/>
    <property type="project" value="InterPro"/>
</dbReference>
<dbReference type="NCBIfam" id="TIGR02563">
    <property type="entry name" value="cas_Csy4"/>
    <property type="match status" value="1"/>
</dbReference>
<dbReference type="GeneID" id="57506529"/>